<evidence type="ECO:0000256" key="6">
    <source>
        <dbReference type="ARBA" id="ARBA00022842"/>
    </source>
</evidence>
<dbReference type="EC" id="3.1.3.1" evidence="11"/>
<evidence type="ECO:0000256" key="3">
    <source>
        <dbReference type="ARBA" id="ARBA00022723"/>
    </source>
</evidence>
<evidence type="ECO:0000256" key="9">
    <source>
        <dbReference type="RuleBase" id="RU003946"/>
    </source>
</evidence>
<dbReference type="PRINTS" id="PR00113">
    <property type="entry name" value="ALKPHPHTASE"/>
</dbReference>
<dbReference type="PROSITE" id="PS00123">
    <property type="entry name" value="ALKALINE_PHOSPHATASE"/>
    <property type="match status" value="1"/>
</dbReference>
<organism evidence="11 12">
    <name type="scientific">Sedimentisphaera salicampi</name>
    <dbReference type="NCBI Taxonomy" id="1941349"/>
    <lineage>
        <taxon>Bacteria</taxon>
        <taxon>Pseudomonadati</taxon>
        <taxon>Planctomycetota</taxon>
        <taxon>Phycisphaerae</taxon>
        <taxon>Sedimentisphaerales</taxon>
        <taxon>Sedimentisphaeraceae</taxon>
        <taxon>Sedimentisphaera</taxon>
    </lineage>
</organism>
<feature type="binding site" evidence="8">
    <location>
        <position position="287"/>
    </location>
    <ligand>
        <name>Zn(2+)</name>
        <dbReference type="ChEBI" id="CHEBI:29105"/>
        <label>2</label>
    </ligand>
</feature>
<evidence type="ECO:0000313" key="12">
    <source>
        <dbReference type="Proteomes" id="UP000193334"/>
    </source>
</evidence>
<comment type="cofactor">
    <cofactor evidence="8">
        <name>Zn(2+)</name>
        <dbReference type="ChEBI" id="CHEBI:29105"/>
    </cofactor>
    <text evidence="8">Binds 2 Zn(2+) ions.</text>
</comment>
<feature type="active site" description="Phosphoserine intermediate" evidence="7">
    <location>
        <position position="93"/>
    </location>
</feature>
<evidence type="ECO:0000256" key="7">
    <source>
        <dbReference type="PIRSR" id="PIRSR601952-1"/>
    </source>
</evidence>
<sequence precursor="true">MKKIMLFLFIVSFAASGFPASQTCPDSKLQAKYIFYFIGDGMASTQVYAAEAMVENGRIEDSSGSRMKKLAMSNLDTAGSHRNYATNRLITDSAAAGTAMSCGEKTSVGTISMGPQRERRLPLITNALKEKGLKIGIVSTVSIDHATPACFYANQPSRNSYWHIANQLSDSGYDYFAGGGMKGARVEDGKRVFMPGKKKAAPENDPVEKARRAGYKIACSKEELQEVSPGRKVYAFEPDTLDSSMAMPYEIDRPADSMSLADYTREGIRLLDNPEGFFMMVEGGKIDWACHANDAFTALRDVIALDEAISEAVEFMNEHPEETLIVVTGDHETGGMTMGWAGTGYKTACTMLNSQTASYQMFNKSFLDEHKSKRLEEVGGEWDTSIDMNGSVKDALKDVFGLEYAKLSDYDKQRLEDAYDATMGESGLHRQEARLRFGGYKPITVAATHMFNQKAGLTWTTFSHTAIPVPIYASGAGAEKFGEYMDNTDLPLKIAEAAGIEDFPASRKKLAANSDAR</sequence>
<feature type="binding site" evidence="8">
    <location>
        <position position="330"/>
    </location>
    <ligand>
        <name>Zn(2+)</name>
        <dbReference type="ChEBI" id="CHEBI:29105"/>
        <label>2</label>
    </ligand>
</feature>
<feature type="binding site" evidence="8">
    <location>
        <position position="291"/>
    </location>
    <ligand>
        <name>Zn(2+)</name>
        <dbReference type="ChEBI" id="CHEBI:29105"/>
        <label>2</label>
    </ligand>
</feature>
<keyword evidence="5 8" id="KW-0862">Zinc</keyword>
<dbReference type="Proteomes" id="UP000193334">
    <property type="component" value="Chromosome"/>
</dbReference>
<dbReference type="SUPFAM" id="SSF53649">
    <property type="entry name" value="Alkaline phosphatase-like"/>
    <property type="match status" value="1"/>
</dbReference>
<name>A0A1W6LNT0_9BACT</name>
<keyword evidence="4 11" id="KW-0378">Hydrolase</keyword>
<dbReference type="Pfam" id="PF00245">
    <property type="entry name" value="Alk_phosphatase"/>
    <property type="match status" value="1"/>
</dbReference>
<keyword evidence="12" id="KW-1185">Reference proteome</keyword>
<protein>
    <submittedName>
        <fullName evidence="11">Alkaline phosphatase 4</fullName>
        <ecNumber evidence="11">3.1.3.1</ecNumber>
    </submittedName>
</protein>
<accession>A0A1W6LNT0</accession>
<dbReference type="GO" id="GO:0046872">
    <property type="term" value="F:metal ion binding"/>
    <property type="evidence" value="ECO:0007669"/>
    <property type="project" value="UniProtKB-KW"/>
</dbReference>
<feature type="chain" id="PRO_5013252796" evidence="10">
    <location>
        <begin position="18"/>
        <end position="517"/>
    </location>
</feature>
<feature type="binding site" evidence="8">
    <location>
        <position position="40"/>
    </location>
    <ligand>
        <name>Zn(2+)</name>
        <dbReference type="ChEBI" id="CHEBI:29105"/>
        <label>2</label>
    </ligand>
</feature>
<dbReference type="STRING" id="1941349.STSP1_01841"/>
<evidence type="ECO:0000256" key="5">
    <source>
        <dbReference type="ARBA" id="ARBA00022833"/>
    </source>
</evidence>
<dbReference type="InterPro" id="IPR017850">
    <property type="entry name" value="Alkaline_phosphatase_core_sf"/>
</dbReference>
<feature type="signal peptide" evidence="10">
    <location>
        <begin position="1"/>
        <end position="17"/>
    </location>
</feature>
<evidence type="ECO:0000256" key="1">
    <source>
        <dbReference type="ARBA" id="ARBA00005984"/>
    </source>
</evidence>
<dbReference type="RefSeq" id="WP_161491696.1">
    <property type="nucleotide sequence ID" value="NZ_CP021023.1"/>
</dbReference>
<evidence type="ECO:0000313" key="11">
    <source>
        <dbReference type="EMBL" id="ARN57434.1"/>
    </source>
</evidence>
<evidence type="ECO:0000256" key="10">
    <source>
        <dbReference type="SAM" id="SignalP"/>
    </source>
</evidence>
<dbReference type="CDD" id="cd16012">
    <property type="entry name" value="ALP"/>
    <property type="match status" value="1"/>
</dbReference>
<feature type="binding site" evidence="8">
    <location>
        <position position="282"/>
    </location>
    <ligand>
        <name>Mg(2+)</name>
        <dbReference type="ChEBI" id="CHEBI:18420"/>
    </ligand>
</feature>
<feature type="binding site" evidence="8">
    <location>
        <position position="145"/>
    </location>
    <ligand>
        <name>Mg(2+)</name>
        <dbReference type="ChEBI" id="CHEBI:18420"/>
    </ligand>
</feature>
<dbReference type="PANTHER" id="PTHR11596:SF5">
    <property type="entry name" value="ALKALINE PHOSPHATASE"/>
    <property type="match status" value="1"/>
</dbReference>
<dbReference type="SMART" id="SM00098">
    <property type="entry name" value="alkPPc"/>
    <property type="match status" value="1"/>
</dbReference>
<dbReference type="InterPro" id="IPR001952">
    <property type="entry name" value="Alkaline_phosphatase"/>
</dbReference>
<keyword evidence="2" id="KW-0597">Phosphoprotein</keyword>
<dbReference type="AlphaFoldDB" id="A0A1W6LNT0"/>
<gene>
    <name evidence="11" type="primary">phoA_2</name>
    <name evidence="11" type="ORF">STSP1_01841</name>
</gene>
<feature type="binding site" evidence="8">
    <location>
        <position position="464"/>
    </location>
    <ligand>
        <name>Zn(2+)</name>
        <dbReference type="ChEBI" id="CHEBI:29105"/>
        <label>2</label>
    </ligand>
</feature>
<dbReference type="Gene3D" id="1.10.60.40">
    <property type="match status" value="1"/>
</dbReference>
<dbReference type="PANTHER" id="PTHR11596">
    <property type="entry name" value="ALKALINE PHOSPHATASE"/>
    <property type="match status" value="1"/>
</dbReference>
<reference evidence="12" key="1">
    <citation type="submission" date="2017-04" db="EMBL/GenBank/DDBJ databases">
        <title>Comparative genomics and description of representatives of a novel lineage of planctomycetes thriving in anoxic sediments.</title>
        <authorList>
            <person name="Spring S."/>
            <person name="Bunk B."/>
            <person name="Sproer C."/>
        </authorList>
    </citation>
    <scope>NUCLEOTIDE SEQUENCE [LARGE SCALE GENOMIC DNA]</scope>
    <source>
        <strain evidence="12">ST-PulAB-D4</strain>
    </source>
</reference>
<comment type="cofactor">
    <cofactor evidence="8">
        <name>Mg(2+)</name>
        <dbReference type="ChEBI" id="CHEBI:18420"/>
    </cofactor>
    <text evidence="8">Binds 1 Mg(2+) ion.</text>
</comment>
<evidence type="ECO:0000256" key="8">
    <source>
        <dbReference type="PIRSR" id="PIRSR601952-2"/>
    </source>
</evidence>
<keyword evidence="6 8" id="KW-0460">Magnesium</keyword>
<dbReference type="Gene3D" id="3.40.720.10">
    <property type="entry name" value="Alkaline Phosphatase, subunit A"/>
    <property type="match status" value="1"/>
</dbReference>
<proteinExistence type="inferred from homology"/>
<evidence type="ECO:0000256" key="2">
    <source>
        <dbReference type="ARBA" id="ARBA00022553"/>
    </source>
</evidence>
<keyword evidence="3 8" id="KW-0479">Metal-binding</keyword>
<evidence type="ECO:0000256" key="4">
    <source>
        <dbReference type="ARBA" id="ARBA00022801"/>
    </source>
</evidence>
<dbReference type="EMBL" id="CP021023">
    <property type="protein sequence ID" value="ARN57434.1"/>
    <property type="molecule type" value="Genomic_DNA"/>
</dbReference>
<feature type="binding site" evidence="8">
    <location>
        <position position="331"/>
    </location>
    <ligand>
        <name>Zn(2+)</name>
        <dbReference type="ChEBI" id="CHEBI:29105"/>
        <label>2</label>
    </ligand>
</feature>
<keyword evidence="10" id="KW-0732">Signal</keyword>
<comment type="similarity">
    <text evidence="1 9">Belongs to the alkaline phosphatase family.</text>
</comment>
<feature type="binding site" evidence="8">
    <location>
        <position position="40"/>
    </location>
    <ligand>
        <name>Mg(2+)</name>
        <dbReference type="ChEBI" id="CHEBI:18420"/>
    </ligand>
</feature>
<dbReference type="GO" id="GO:0004035">
    <property type="term" value="F:alkaline phosphatase activity"/>
    <property type="evidence" value="ECO:0007669"/>
    <property type="project" value="UniProtKB-EC"/>
</dbReference>
<dbReference type="KEGG" id="pbp:STSP1_01841"/>
<feature type="binding site" evidence="8">
    <location>
        <position position="147"/>
    </location>
    <ligand>
        <name>Mg(2+)</name>
        <dbReference type="ChEBI" id="CHEBI:18420"/>
    </ligand>
</feature>
<dbReference type="InterPro" id="IPR018299">
    <property type="entry name" value="Alkaline_phosphatase_AS"/>
</dbReference>